<reference evidence="12 13" key="1">
    <citation type="submission" date="2023-07" db="EMBL/GenBank/DDBJ databases">
        <title>Genomic Encyclopedia of Type Strains, Phase IV (KMG-IV): sequencing the most valuable type-strain genomes for metagenomic binning, comparative biology and taxonomic classification.</title>
        <authorList>
            <person name="Goeker M."/>
        </authorList>
    </citation>
    <scope>NUCLEOTIDE SEQUENCE [LARGE SCALE GENOMIC DNA]</scope>
    <source>
        <strain evidence="12 13">DSM 19922</strain>
    </source>
</reference>
<proteinExistence type="inferred from homology"/>
<dbReference type="PANTHER" id="PTHR30295">
    <property type="entry name" value="BACTERIOFERRITIN"/>
    <property type="match status" value="1"/>
</dbReference>
<keyword evidence="3" id="KW-0813">Transport</keyword>
<dbReference type="Proteomes" id="UP001244552">
    <property type="component" value="Unassembled WGS sequence"/>
</dbReference>
<dbReference type="PANTHER" id="PTHR30295:SF9">
    <property type="entry name" value="BACTERIOFERRITIN"/>
    <property type="match status" value="1"/>
</dbReference>
<gene>
    <name evidence="12" type="ORF">QO018_002830</name>
</gene>
<evidence type="ECO:0000256" key="6">
    <source>
        <dbReference type="ARBA" id="ARBA00023004"/>
    </source>
</evidence>
<keyword evidence="9 10" id="KW-0479">Metal-binding</keyword>
<evidence type="ECO:0000256" key="9">
    <source>
        <dbReference type="PIRNR" id="PIRNR002560"/>
    </source>
</evidence>
<dbReference type="GO" id="GO:0004322">
    <property type="term" value="F:ferroxidase activity"/>
    <property type="evidence" value="ECO:0007669"/>
    <property type="project" value="UniProtKB-EC"/>
</dbReference>
<keyword evidence="2 9" id="KW-0409">Iron storage</keyword>
<keyword evidence="7" id="KW-0406">Ion transport</keyword>
<evidence type="ECO:0000256" key="7">
    <source>
        <dbReference type="ARBA" id="ARBA00023065"/>
    </source>
</evidence>
<comment type="catalytic activity">
    <reaction evidence="8">
        <text>Fe(2+)(in) = Fe(2+)(out)</text>
        <dbReference type="Rhea" id="RHEA:28486"/>
        <dbReference type="ChEBI" id="CHEBI:29033"/>
    </reaction>
</comment>
<keyword evidence="13" id="KW-1185">Reference proteome</keyword>
<dbReference type="Gene3D" id="1.20.1260.10">
    <property type="match status" value="1"/>
</dbReference>
<comment type="similarity">
    <text evidence="1 9 10">Belongs to the bacterioferritin family.</text>
</comment>
<comment type="function">
    <text evidence="10">Iron-storage protein.</text>
</comment>
<dbReference type="InterPro" id="IPR002024">
    <property type="entry name" value="Bacterioferritin"/>
</dbReference>
<dbReference type="InterPro" id="IPR009078">
    <property type="entry name" value="Ferritin-like_SF"/>
</dbReference>
<dbReference type="NCBIfam" id="TIGR00754">
    <property type="entry name" value="bfr"/>
    <property type="match status" value="1"/>
</dbReference>
<dbReference type="CDD" id="cd00907">
    <property type="entry name" value="Bacterioferritin"/>
    <property type="match status" value="1"/>
</dbReference>
<sequence>MQGDQGVLDRLNKLLTGELSAADQYLAHARTMEDMGLKAIAERISHERTEELEHADKLIRRILFLEGTPDVSSRDPLRIGKTVPDMLRNDLTLEYEVVAALKDVIAYCEQVKDYDTRRILVELLYDTEEDHAHWLEQQLNLIDLMGVQNYLQSAMGGLSG</sequence>
<evidence type="ECO:0000256" key="1">
    <source>
        <dbReference type="ARBA" id="ARBA00008093"/>
    </source>
</evidence>
<evidence type="ECO:0000256" key="3">
    <source>
        <dbReference type="ARBA" id="ARBA00022448"/>
    </source>
</evidence>
<dbReference type="PRINTS" id="PR00601">
    <property type="entry name" value="BACFERRITIN"/>
</dbReference>
<dbReference type="InterPro" id="IPR009040">
    <property type="entry name" value="Ferritin-like_diiron"/>
</dbReference>
<keyword evidence="5 12" id="KW-0560">Oxidoreductase</keyword>
<dbReference type="InterPro" id="IPR008331">
    <property type="entry name" value="Ferritin_DPS_dom"/>
</dbReference>
<dbReference type="Pfam" id="PF00210">
    <property type="entry name" value="Ferritin"/>
    <property type="match status" value="1"/>
</dbReference>
<evidence type="ECO:0000256" key="4">
    <source>
        <dbReference type="ARBA" id="ARBA00022496"/>
    </source>
</evidence>
<evidence type="ECO:0000256" key="5">
    <source>
        <dbReference type="ARBA" id="ARBA00023002"/>
    </source>
</evidence>
<evidence type="ECO:0000256" key="10">
    <source>
        <dbReference type="RuleBase" id="RU000623"/>
    </source>
</evidence>
<feature type="domain" description="Ferritin-like diiron" evidence="11">
    <location>
        <begin position="1"/>
        <end position="146"/>
    </location>
</feature>
<dbReference type="InterPro" id="IPR012347">
    <property type="entry name" value="Ferritin-like"/>
</dbReference>
<evidence type="ECO:0000313" key="12">
    <source>
        <dbReference type="EMBL" id="MDQ0533963.1"/>
    </source>
</evidence>
<name>A0ABU0MKH0_9PROT</name>
<dbReference type="PIRSF" id="PIRSF002560">
    <property type="entry name" value="Bacterioferritin"/>
    <property type="match status" value="1"/>
</dbReference>
<evidence type="ECO:0000256" key="2">
    <source>
        <dbReference type="ARBA" id="ARBA00022434"/>
    </source>
</evidence>
<dbReference type="SUPFAM" id="SSF47240">
    <property type="entry name" value="Ferritin-like"/>
    <property type="match status" value="1"/>
</dbReference>
<accession>A0ABU0MKH0</accession>
<protein>
    <recommendedName>
        <fullName evidence="9 10">Bacterioferritin</fullName>
    </recommendedName>
</protein>
<keyword evidence="6 9" id="KW-0408">Iron</keyword>
<keyword evidence="10" id="KW-0349">Heme</keyword>
<organism evidence="12 13">
    <name type="scientific">Azospirillum picis</name>
    <dbReference type="NCBI Taxonomy" id="488438"/>
    <lineage>
        <taxon>Bacteria</taxon>
        <taxon>Pseudomonadati</taxon>
        <taxon>Pseudomonadota</taxon>
        <taxon>Alphaproteobacteria</taxon>
        <taxon>Rhodospirillales</taxon>
        <taxon>Azospirillaceae</taxon>
        <taxon>Azospirillum</taxon>
    </lineage>
</organism>
<evidence type="ECO:0000256" key="8">
    <source>
        <dbReference type="ARBA" id="ARBA00036243"/>
    </source>
</evidence>
<dbReference type="EMBL" id="JAUSVU010000009">
    <property type="protein sequence ID" value="MDQ0533963.1"/>
    <property type="molecule type" value="Genomic_DNA"/>
</dbReference>
<evidence type="ECO:0000313" key="13">
    <source>
        <dbReference type="Proteomes" id="UP001244552"/>
    </source>
</evidence>
<evidence type="ECO:0000259" key="11">
    <source>
        <dbReference type="PROSITE" id="PS50905"/>
    </source>
</evidence>
<dbReference type="PROSITE" id="PS00549">
    <property type="entry name" value="BACTERIOFERRITIN"/>
    <property type="match status" value="1"/>
</dbReference>
<comment type="caution">
    <text evidence="12">The sequence shown here is derived from an EMBL/GenBank/DDBJ whole genome shotgun (WGS) entry which is preliminary data.</text>
</comment>
<dbReference type="PROSITE" id="PS50905">
    <property type="entry name" value="FERRITIN_LIKE"/>
    <property type="match status" value="1"/>
</dbReference>
<dbReference type="RefSeq" id="WP_209982751.1">
    <property type="nucleotide sequence ID" value="NZ_JAGINO010000009.1"/>
</dbReference>
<keyword evidence="4" id="KW-0410">Iron transport</keyword>